<evidence type="ECO:0000256" key="5">
    <source>
        <dbReference type="ARBA" id="ARBA00023163"/>
    </source>
</evidence>
<evidence type="ECO:0000256" key="6">
    <source>
        <dbReference type="PROSITE-ProRule" id="PRU00169"/>
    </source>
</evidence>
<dbReference type="CDD" id="cd06170">
    <property type="entry name" value="LuxR_C_like"/>
    <property type="match status" value="1"/>
</dbReference>
<feature type="domain" description="HTH luxR-type" evidence="7">
    <location>
        <begin position="147"/>
        <end position="212"/>
    </location>
</feature>
<dbReference type="Pfam" id="PF00196">
    <property type="entry name" value="GerE"/>
    <property type="match status" value="1"/>
</dbReference>
<dbReference type="EMBL" id="LJZQ01000024">
    <property type="protein sequence ID" value="KPQ27674.1"/>
    <property type="molecule type" value="Genomic_DNA"/>
</dbReference>
<dbReference type="InterPro" id="IPR016032">
    <property type="entry name" value="Sig_transdc_resp-reg_C-effctor"/>
</dbReference>
<dbReference type="PANTHER" id="PTHR43214:SF3">
    <property type="entry name" value="RESPONSE REGULATOR UVRY"/>
    <property type="match status" value="1"/>
</dbReference>
<feature type="modified residue" description="4-aspartylphosphate" evidence="6">
    <location>
        <position position="54"/>
    </location>
</feature>
<dbReference type="GO" id="GO:0003677">
    <property type="term" value="F:DNA binding"/>
    <property type="evidence" value="ECO:0007669"/>
    <property type="project" value="UniProtKB-KW"/>
</dbReference>
<evidence type="ECO:0000256" key="2">
    <source>
        <dbReference type="ARBA" id="ARBA00023012"/>
    </source>
</evidence>
<evidence type="ECO:0000256" key="4">
    <source>
        <dbReference type="ARBA" id="ARBA00023125"/>
    </source>
</evidence>
<dbReference type="InterPro" id="IPR011006">
    <property type="entry name" value="CheY-like_superfamily"/>
</dbReference>
<keyword evidence="3" id="KW-0805">Transcription regulation</keyword>
<dbReference type="PROSITE" id="PS50110">
    <property type="entry name" value="RESPONSE_REGULATORY"/>
    <property type="match status" value="1"/>
</dbReference>
<dbReference type="PROSITE" id="PS00622">
    <property type="entry name" value="HTH_LUXR_1"/>
    <property type="match status" value="1"/>
</dbReference>
<dbReference type="SUPFAM" id="SSF52172">
    <property type="entry name" value="CheY-like"/>
    <property type="match status" value="1"/>
</dbReference>
<protein>
    <submittedName>
        <fullName evidence="9">Response regulator containing a CheY-like receiver domain and an HTH DNA-binding domain</fullName>
    </submittedName>
</protein>
<dbReference type="GO" id="GO:0006355">
    <property type="term" value="P:regulation of DNA-templated transcription"/>
    <property type="evidence" value="ECO:0007669"/>
    <property type="project" value="InterPro"/>
</dbReference>
<dbReference type="PATRIC" id="fig|1305731.5.peg.1219"/>
<dbReference type="GO" id="GO:0000160">
    <property type="term" value="P:phosphorelay signal transduction system"/>
    <property type="evidence" value="ECO:0007669"/>
    <property type="project" value="UniProtKB-KW"/>
</dbReference>
<dbReference type="NCBIfam" id="NF007018">
    <property type="entry name" value="PRK09483.1"/>
    <property type="match status" value="1"/>
</dbReference>
<organism evidence="9 10">
    <name type="scientific">Marinobacter excellens HL-55</name>
    <dbReference type="NCBI Taxonomy" id="1305731"/>
    <lineage>
        <taxon>Bacteria</taxon>
        <taxon>Pseudomonadati</taxon>
        <taxon>Pseudomonadota</taxon>
        <taxon>Gammaproteobacteria</taxon>
        <taxon>Pseudomonadales</taxon>
        <taxon>Marinobacteraceae</taxon>
        <taxon>Marinobacter</taxon>
    </lineage>
</organism>
<sequence>MIKVLVVDDHELVRSGITRMLVDDPDIEVLGQASSGEDAIDFVRKDRPDIVLMDIRMPGIGGLEATRRILRIDDSIRVIVVTACADDPYPARVMQSGATAYITKGADIQEMVRAIRKANSGQRYISPEIAQKMALKTLGGDREDDGELSMFERLSEREMQIAMMVVDCQKVQDISDKLCLSPKTVNSYRYRIFEKLEISSDVELALMAVRLGLLDADKV</sequence>
<keyword evidence="4 9" id="KW-0238">DNA-binding</keyword>
<feature type="domain" description="Response regulatory" evidence="8">
    <location>
        <begin position="3"/>
        <end position="119"/>
    </location>
</feature>
<accession>A0A0N8KKB5</accession>
<reference evidence="9 10" key="1">
    <citation type="submission" date="2015-09" db="EMBL/GenBank/DDBJ databases">
        <title>Identification and resolution of microdiversity through metagenomic sequencing of parallel consortia.</title>
        <authorList>
            <person name="Nelson W.C."/>
            <person name="Romine M.F."/>
            <person name="Lindemann S.R."/>
        </authorList>
    </citation>
    <scope>NUCLEOTIDE SEQUENCE [LARGE SCALE GENOMIC DNA]</scope>
    <source>
        <strain evidence="9">HL-55</strain>
    </source>
</reference>
<dbReference type="Gene3D" id="3.40.50.2300">
    <property type="match status" value="1"/>
</dbReference>
<dbReference type="SMART" id="SM00448">
    <property type="entry name" value="REC"/>
    <property type="match status" value="1"/>
</dbReference>
<dbReference type="STRING" id="1305731.GCA_000934705_01094"/>
<evidence type="ECO:0000313" key="9">
    <source>
        <dbReference type="EMBL" id="KPQ27674.1"/>
    </source>
</evidence>
<dbReference type="SUPFAM" id="SSF46894">
    <property type="entry name" value="C-terminal effector domain of the bipartite response regulators"/>
    <property type="match status" value="1"/>
</dbReference>
<dbReference type="AlphaFoldDB" id="A0A0N8KKB5"/>
<dbReference type="PANTHER" id="PTHR43214">
    <property type="entry name" value="TWO-COMPONENT RESPONSE REGULATOR"/>
    <property type="match status" value="1"/>
</dbReference>
<dbReference type="SMART" id="SM00421">
    <property type="entry name" value="HTH_LUXR"/>
    <property type="match status" value="1"/>
</dbReference>
<keyword evidence="5" id="KW-0804">Transcription</keyword>
<dbReference type="PRINTS" id="PR00038">
    <property type="entry name" value="HTHLUXR"/>
</dbReference>
<dbReference type="PROSITE" id="PS50043">
    <property type="entry name" value="HTH_LUXR_2"/>
    <property type="match status" value="1"/>
</dbReference>
<gene>
    <name evidence="9" type="ORF">HLUCCX14_13705</name>
</gene>
<comment type="caution">
    <text evidence="9">The sequence shown here is derived from an EMBL/GenBank/DDBJ whole genome shotgun (WGS) entry which is preliminary data.</text>
</comment>
<dbReference type="CDD" id="cd17535">
    <property type="entry name" value="REC_NarL-like"/>
    <property type="match status" value="1"/>
</dbReference>
<keyword evidence="2" id="KW-0902">Two-component regulatory system</keyword>
<dbReference type="Pfam" id="PF00072">
    <property type="entry name" value="Response_reg"/>
    <property type="match status" value="1"/>
</dbReference>
<proteinExistence type="predicted"/>
<evidence type="ECO:0000259" key="7">
    <source>
        <dbReference type="PROSITE" id="PS50043"/>
    </source>
</evidence>
<keyword evidence="1 6" id="KW-0597">Phosphoprotein</keyword>
<dbReference type="Proteomes" id="UP000050416">
    <property type="component" value="Unassembled WGS sequence"/>
</dbReference>
<evidence type="ECO:0000313" key="10">
    <source>
        <dbReference type="Proteomes" id="UP000050416"/>
    </source>
</evidence>
<dbReference type="InterPro" id="IPR039420">
    <property type="entry name" value="WalR-like"/>
</dbReference>
<name>A0A0N8KKB5_9GAMM</name>
<evidence type="ECO:0000256" key="1">
    <source>
        <dbReference type="ARBA" id="ARBA00022553"/>
    </source>
</evidence>
<evidence type="ECO:0000256" key="3">
    <source>
        <dbReference type="ARBA" id="ARBA00023015"/>
    </source>
</evidence>
<dbReference type="InterPro" id="IPR000792">
    <property type="entry name" value="Tscrpt_reg_LuxR_C"/>
</dbReference>
<evidence type="ECO:0000259" key="8">
    <source>
        <dbReference type="PROSITE" id="PS50110"/>
    </source>
</evidence>
<dbReference type="OrthoDB" id="9796655at2"/>
<dbReference type="InterPro" id="IPR001789">
    <property type="entry name" value="Sig_transdc_resp-reg_receiver"/>
</dbReference>
<dbReference type="InterPro" id="IPR058245">
    <property type="entry name" value="NreC/VraR/RcsB-like_REC"/>
</dbReference>